<dbReference type="CDD" id="cd16012">
    <property type="entry name" value="ALP"/>
    <property type="match status" value="1"/>
</dbReference>
<keyword evidence="1" id="KW-0597">Phosphoprotein</keyword>
<dbReference type="GO" id="GO:0004035">
    <property type="term" value="F:alkaline phosphatase activity"/>
    <property type="evidence" value="ECO:0007669"/>
    <property type="project" value="UniProtKB-EC"/>
</dbReference>
<gene>
    <name evidence="4" type="primary">phoA</name>
    <name evidence="4" type="ORF">SIN8267_03537</name>
</gene>
<dbReference type="PANTHER" id="PTHR11596:SF5">
    <property type="entry name" value="ALKALINE PHOSPHATASE"/>
    <property type="match status" value="1"/>
</dbReference>
<evidence type="ECO:0000313" key="5">
    <source>
        <dbReference type="Proteomes" id="UP000838100"/>
    </source>
</evidence>
<name>A0ABM9AJH4_9GAMM</name>
<dbReference type="EC" id="3.1.3.1" evidence="4"/>
<dbReference type="PRINTS" id="PR00113">
    <property type="entry name" value="ALKPHPHTASE"/>
</dbReference>
<dbReference type="Pfam" id="PF00245">
    <property type="entry name" value="Alk_phosphatase"/>
    <property type="match status" value="1"/>
</dbReference>
<evidence type="ECO:0000256" key="2">
    <source>
        <dbReference type="RuleBase" id="RU003946"/>
    </source>
</evidence>
<sequence length="462" mass="48767">MNKRIATVIAAGLLSASTFSLAETPQNVILIIGDGMDDQQISIARNYLVGSQGRLTLDAMPVRSTAQVLTVDNDDPNKPVYVADSANSATSLATGVITSRGRIATTAKTDQSITTIIEMAQQAGLKTGIVSTASVTDATPASFIAHIDKRFCEDPSMMIDGLMHGRFPIECESYTKANGRSGSISEQLAASNVDVILGGGMQHFDIAAEASDKTVLQQAVDNGFNIVTSVAELENANNDSKLLGLFSPSTMPTLMRGENGRIAEAPEKSVMNHIYKYLGEITPPPVMICEDNPKFASMPTMKQMTDAAISHLDSNQGFFLMIESASIDKASHGRNACGSIGEVQQLNAALDSALAYAETSPNTLIIVTADHGQAAQMIPEVSLFSNAAYGGLPAATPGLIARIKTPEGSIMGVNYATNESFAEEHTGVNVPVFANIVGQDVIAPMITQPDIFTITANHLGLK</sequence>
<dbReference type="Proteomes" id="UP000838100">
    <property type="component" value="Unassembled WGS sequence"/>
</dbReference>
<keyword evidence="4" id="KW-0378">Hydrolase</keyword>
<keyword evidence="5" id="KW-1185">Reference proteome</keyword>
<keyword evidence="3" id="KW-0732">Signal</keyword>
<dbReference type="PANTHER" id="PTHR11596">
    <property type="entry name" value="ALKALINE PHOSPHATASE"/>
    <property type="match status" value="1"/>
</dbReference>
<dbReference type="Gene3D" id="3.40.720.10">
    <property type="entry name" value="Alkaline Phosphatase, subunit A"/>
    <property type="match status" value="1"/>
</dbReference>
<dbReference type="RefSeq" id="WP_237446068.1">
    <property type="nucleotide sequence ID" value="NZ_CAKLPX010000008.1"/>
</dbReference>
<accession>A0ABM9AJH4</accession>
<proteinExistence type="inferred from homology"/>
<protein>
    <submittedName>
        <fullName evidence="4">Alkaline phosphatase</fullName>
        <ecNumber evidence="4">3.1.3.1</ecNumber>
    </submittedName>
</protein>
<dbReference type="InterPro" id="IPR017850">
    <property type="entry name" value="Alkaline_phosphatase_core_sf"/>
</dbReference>
<evidence type="ECO:0000313" key="4">
    <source>
        <dbReference type="EMBL" id="CAH0993388.1"/>
    </source>
</evidence>
<feature type="chain" id="PRO_5046417196" evidence="3">
    <location>
        <begin position="23"/>
        <end position="462"/>
    </location>
</feature>
<organism evidence="4 5">
    <name type="scientific">Sinobacterium norvegicum</name>
    <dbReference type="NCBI Taxonomy" id="1641715"/>
    <lineage>
        <taxon>Bacteria</taxon>
        <taxon>Pseudomonadati</taxon>
        <taxon>Pseudomonadota</taxon>
        <taxon>Gammaproteobacteria</taxon>
        <taxon>Cellvibrionales</taxon>
        <taxon>Spongiibacteraceae</taxon>
        <taxon>Sinobacterium</taxon>
    </lineage>
</organism>
<evidence type="ECO:0000256" key="3">
    <source>
        <dbReference type="SAM" id="SignalP"/>
    </source>
</evidence>
<dbReference type="EMBL" id="CAKLPX010000008">
    <property type="protein sequence ID" value="CAH0993388.1"/>
    <property type="molecule type" value="Genomic_DNA"/>
</dbReference>
<comment type="similarity">
    <text evidence="2">Belongs to the alkaline phosphatase family.</text>
</comment>
<comment type="caution">
    <text evidence="4">The sequence shown here is derived from an EMBL/GenBank/DDBJ whole genome shotgun (WGS) entry which is preliminary data.</text>
</comment>
<evidence type="ECO:0000256" key="1">
    <source>
        <dbReference type="ARBA" id="ARBA00022553"/>
    </source>
</evidence>
<feature type="signal peptide" evidence="3">
    <location>
        <begin position="1"/>
        <end position="22"/>
    </location>
</feature>
<dbReference type="SUPFAM" id="SSF53649">
    <property type="entry name" value="Alkaline phosphatase-like"/>
    <property type="match status" value="1"/>
</dbReference>
<reference evidence="4" key="1">
    <citation type="submission" date="2021-12" db="EMBL/GenBank/DDBJ databases">
        <authorList>
            <person name="Rodrigo-Torres L."/>
            <person name="Arahal R. D."/>
            <person name="Lucena T."/>
        </authorList>
    </citation>
    <scope>NUCLEOTIDE SEQUENCE</scope>
    <source>
        <strain evidence="4">CECT 8267</strain>
    </source>
</reference>
<dbReference type="InterPro" id="IPR001952">
    <property type="entry name" value="Alkaline_phosphatase"/>
</dbReference>
<dbReference type="SMART" id="SM00098">
    <property type="entry name" value="alkPPc"/>
    <property type="match status" value="1"/>
</dbReference>